<dbReference type="GeneID" id="45960477"/>
<evidence type="ECO:0000313" key="5">
    <source>
        <dbReference type="Proteomes" id="UP000540266"/>
    </source>
</evidence>
<evidence type="ECO:0000259" key="1">
    <source>
        <dbReference type="PROSITE" id="PS51725"/>
    </source>
</evidence>
<keyword evidence="3" id="KW-0560">Oxidoreductase</keyword>
<dbReference type="AlphaFoldDB" id="A0A192TIZ5"/>
<evidence type="ECO:0000313" key="2">
    <source>
        <dbReference type="EMBL" id="ANL88024.1"/>
    </source>
</evidence>
<dbReference type="RefSeq" id="WP_004671505.1">
    <property type="nucleotide sequence ID" value="NZ_CP013530.1"/>
</dbReference>
<keyword evidence="3" id="KW-0503">Monooxygenase</keyword>
<proteinExistence type="predicted"/>
<dbReference type="InterPro" id="IPR007138">
    <property type="entry name" value="ABM_dom"/>
</dbReference>
<name>A0A192TIZ5_9HYPH</name>
<dbReference type="InterPro" id="IPR011008">
    <property type="entry name" value="Dimeric_a/b-barrel"/>
</dbReference>
<dbReference type="EMBL" id="CP064932">
    <property type="protein sequence ID" value="QPK11211.1"/>
    <property type="molecule type" value="Genomic_DNA"/>
</dbReference>
<dbReference type="SUPFAM" id="SSF54909">
    <property type="entry name" value="Dimeric alpha+beta barrel"/>
    <property type="match status" value="1"/>
</dbReference>
<reference evidence="2 4" key="1">
    <citation type="submission" date="2015-11" db="EMBL/GenBank/DDBJ databases">
        <title>The limits of bacterial species coexistence and the symbiotic plasmid transference in sympatric Rhizobium populations.</title>
        <authorList>
            <person name="Perez-Carrascal O.M."/>
            <person name="VanInsberghe D."/>
            <person name="Juarez S."/>
            <person name="Polz M.F."/>
            <person name="Vinuesa P."/>
            <person name="Gonzalez V."/>
        </authorList>
    </citation>
    <scope>NUCLEOTIDE SEQUENCE [LARGE SCALE GENOMIC DNA]</scope>
    <source>
        <strain evidence="2 4">N771</strain>
        <plasmid evidence="2 4">pRphaN671d</plasmid>
    </source>
</reference>
<dbReference type="PANTHER" id="PTHR33336:SF3">
    <property type="entry name" value="ABM DOMAIN-CONTAINING PROTEIN"/>
    <property type="match status" value="1"/>
</dbReference>
<dbReference type="Proteomes" id="UP000078551">
    <property type="component" value="Plasmid pRphaN671d"/>
</dbReference>
<dbReference type="PROSITE" id="PS51725">
    <property type="entry name" value="ABM"/>
    <property type="match status" value="1"/>
</dbReference>
<reference evidence="3 5" key="2">
    <citation type="submission" date="2020-11" db="EMBL/GenBank/DDBJ databases">
        <title>Indigenous Rhizobia Nodulating Common beans in Western Kenya.</title>
        <authorList>
            <person name="Wekesa C.S."/>
            <person name="Oelmueller R."/>
            <person name="Furch A.C."/>
        </authorList>
    </citation>
    <scope>NUCLEOTIDE SEQUENCE [LARGE SCALE GENOMIC DNA]</scope>
    <source>
        <strain evidence="5">BS3</strain>
        <strain evidence="3">S3</strain>
        <plasmid evidence="3 5">pBS3a</plasmid>
    </source>
</reference>
<keyword evidence="4" id="KW-1185">Reference proteome</keyword>
<dbReference type="PANTHER" id="PTHR33336">
    <property type="entry name" value="QUINOL MONOOXYGENASE YGIN-RELATED"/>
    <property type="match status" value="1"/>
</dbReference>
<geneLocation type="plasmid" evidence="3 5">
    <name>pBS3a</name>
</geneLocation>
<evidence type="ECO:0000313" key="3">
    <source>
        <dbReference type="EMBL" id="QPK11211.1"/>
    </source>
</evidence>
<dbReference type="KEGG" id="rpha:AMC79_PC00141"/>
<organism evidence="3 5">
    <name type="scientific">Rhizobium phaseoli</name>
    <dbReference type="NCBI Taxonomy" id="396"/>
    <lineage>
        <taxon>Bacteria</taxon>
        <taxon>Pseudomonadati</taxon>
        <taxon>Pseudomonadota</taxon>
        <taxon>Alphaproteobacteria</taxon>
        <taxon>Hyphomicrobiales</taxon>
        <taxon>Rhizobiaceae</taxon>
        <taxon>Rhizobium/Agrobacterium group</taxon>
        <taxon>Rhizobium</taxon>
    </lineage>
</organism>
<protein>
    <submittedName>
        <fullName evidence="2 3">Antibiotic biosynthesis monooxygenase</fullName>
    </submittedName>
</protein>
<keyword evidence="3" id="KW-0614">Plasmid</keyword>
<dbReference type="GO" id="GO:0004497">
    <property type="term" value="F:monooxygenase activity"/>
    <property type="evidence" value="ECO:0007669"/>
    <property type="project" value="UniProtKB-KW"/>
</dbReference>
<accession>A0A192TIZ5</accession>
<dbReference type="Proteomes" id="UP000540266">
    <property type="component" value="Plasmid pBS3a"/>
</dbReference>
<dbReference type="OrthoDB" id="287932at2"/>
<dbReference type="Pfam" id="PF03992">
    <property type="entry name" value="ABM"/>
    <property type="match status" value="1"/>
</dbReference>
<gene>
    <name evidence="2" type="ORF">AMC81_PD00168</name>
    <name evidence="3" type="ORF">HER27_022845</name>
</gene>
<sequence length="103" mass="11748">MTSKKSEEQHLVVEFKTTSQNRNRVKELLQEFIGPAREESGCLYYDLYQRSDDPNTFIILDGWQNEAAVVGHGEHPNVKRVLEPLLPLLVSPPSINVNTRISD</sequence>
<feature type="domain" description="ABM" evidence="1">
    <location>
        <begin position="9"/>
        <end position="98"/>
    </location>
</feature>
<dbReference type="Gene3D" id="3.30.70.100">
    <property type="match status" value="1"/>
</dbReference>
<evidence type="ECO:0000313" key="4">
    <source>
        <dbReference type="Proteomes" id="UP000078551"/>
    </source>
</evidence>
<dbReference type="EMBL" id="CP013572">
    <property type="protein sequence ID" value="ANL88024.1"/>
    <property type="molecule type" value="Genomic_DNA"/>
</dbReference>
<dbReference type="InterPro" id="IPR050744">
    <property type="entry name" value="AI-2_Isomerase_LsrG"/>
</dbReference>
<geneLocation type="plasmid" evidence="2 4">
    <name>pRphaN671d</name>
</geneLocation>